<feature type="region of interest" description="Disordered" evidence="6">
    <location>
        <begin position="536"/>
        <end position="595"/>
    </location>
</feature>
<feature type="transmembrane region" description="Helical" evidence="7">
    <location>
        <begin position="265"/>
        <end position="285"/>
    </location>
</feature>
<evidence type="ECO:0000256" key="3">
    <source>
        <dbReference type="ARBA" id="ARBA00022989"/>
    </source>
</evidence>
<accession>A0A167M1J4</accession>
<feature type="transmembrane region" description="Helical" evidence="7">
    <location>
        <begin position="81"/>
        <end position="105"/>
    </location>
</feature>
<feature type="transmembrane region" description="Helical" evidence="7">
    <location>
        <begin position="297"/>
        <end position="317"/>
    </location>
</feature>
<keyword evidence="3 7" id="KW-1133">Transmembrane helix</keyword>
<organism evidence="9 10">
    <name type="scientific">Niveomyces insectorum RCEF 264</name>
    <dbReference type="NCBI Taxonomy" id="1081102"/>
    <lineage>
        <taxon>Eukaryota</taxon>
        <taxon>Fungi</taxon>
        <taxon>Dikarya</taxon>
        <taxon>Ascomycota</taxon>
        <taxon>Pezizomycotina</taxon>
        <taxon>Sordariomycetes</taxon>
        <taxon>Hypocreomycetidae</taxon>
        <taxon>Hypocreales</taxon>
        <taxon>Cordycipitaceae</taxon>
        <taxon>Niveomyces</taxon>
    </lineage>
</organism>
<dbReference type="OrthoDB" id="444631at2759"/>
<dbReference type="InterPro" id="IPR049326">
    <property type="entry name" value="Rhodopsin_dom_fungi"/>
</dbReference>
<evidence type="ECO:0000259" key="8">
    <source>
        <dbReference type="Pfam" id="PF20684"/>
    </source>
</evidence>
<feature type="compositionally biased region" description="Low complexity" evidence="6">
    <location>
        <begin position="483"/>
        <end position="498"/>
    </location>
</feature>
<feature type="region of interest" description="Disordered" evidence="6">
    <location>
        <begin position="618"/>
        <end position="656"/>
    </location>
</feature>
<comment type="subcellular location">
    <subcellularLocation>
        <location evidence="1">Membrane</location>
        <topology evidence="1">Multi-pass membrane protein</topology>
    </subcellularLocation>
</comment>
<keyword evidence="4 7" id="KW-0472">Membrane</keyword>
<feature type="compositionally biased region" description="Acidic residues" evidence="6">
    <location>
        <begin position="776"/>
        <end position="786"/>
    </location>
</feature>
<feature type="compositionally biased region" description="Basic and acidic residues" evidence="6">
    <location>
        <begin position="706"/>
        <end position="715"/>
    </location>
</feature>
<feature type="region of interest" description="Disordered" evidence="6">
    <location>
        <begin position="675"/>
        <end position="798"/>
    </location>
</feature>
<dbReference type="PANTHER" id="PTHR33048">
    <property type="entry name" value="PTH11-LIKE INTEGRAL MEMBRANE PROTEIN (AFU_ORTHOLOGUE AFUA_5G11245)"/>
    <property type="match status" value="1"/>
</dbReference>
<dbReference type="GO" id="GO:0016020">
    <property type="term" value="C:membrane"/>
    <property type="evidence" value="ECO:0007669"/>
    <property type="project" value="UniProtKB-SubCell"/>
</dbReference>
<evidence type="ECO:0000256" key="5">
    <source>
        <dbReference type="ARBA" id="ARBA00038359"/>
    </source>
</evidence>
<proteinExistence type="inferred from homology"/>
<feature type="compositionally biased region" description="Low complexity" evidence="6">
    <location>
        <begin position="536"/>
        <end position="546"/>
    </location>
</feature>
<dbReference type="Pfam" id="PF20684">
    <property type="entry name" value="Fung_rhodopsin"/>
    <property type="match status" value="1"/>
</dbReference>
<evidence type="ECO:0000256" key="7">
    <source>
        <dbReference type="SAM" id="Phobius"/>
    </source>
</evidence>
<name>A0A167M1J4_9HYPO</name>
<dbReference type="Proteomes" id="UP000076874">
    <property type="component" value="Unassembled WGS sequence"/>
</dbReference>
<dbReference type="PANTHER" id="PTHR33048:SF129">
    <property type="entry name" value="INTEGRAL MEMBRANE PROTEIN-RELATED"/>
    <property type="match status" value="1"/>
</dbReference>
<reference evidence="9 10" key="1">
    <citation type="journal article" date="2016" name="Genome Biol. Evol.">
        <title>Divergent and convergent evolution of fungal pathogenicity.</title>
        <authorList>
            <person name="Shang Y."/>
            <person name="Xiao G."/>
            <person name="Zheng P."/>
            <person name="Cen K."/>
            <person name="Zhan S."/>
            <person name="Wang C."/>
        </authorList>
    </citation>
    <scope>NUCLEOTIDE SEQUENCE [LARGE SCALE GENOMIC DNA]</scope>
    <source>
        <strain evidence="9 10">RCEF 264</strain>
    </source>
</reference>
<feature type="compositionally biased region" description="Basic and acidic residues" evidence="6">
    <location>
        <begin position="570"/>
        <end position="580"/>
    </location>
</feature>
<dbReference type="AlphaFoldDB" id="A0A167M1J4"/>
<dbReference type="EMBL" id="AZHD01000027">
    <property type="protein sequence ID" value="OAA53802.1"/>
    <property type="molecule type" value="Genomic_DNA"/>
</dbReference>
<feature type="compositionally biased region" description="Polar residues" evidence="6">
    <location>
        <begin position="633"/>
        <end position="644"/>
    </location>
</feature>
<keyword evidence="2 7" id="KW-0812">Transmembrane</keyword>
<feature type="transmembrane region" description="Helical" evidence="7">
    <location>
        <begin position="47"/>
        <end position="69"/>
    </location>
</feature>
<feature type="compositionally biased region" description="Basic and acidic residues" evidence="6">
    <location>
        <begin position="723"/>
        <end position="758"/>
    </location>
</feature>
<evidence type="ECO:0000256" key="2">
    <source>
        <dbReference type="ARBA" id="ARBA00022692"/>
    </source>
</evidence>
<feature type="transmembrane region" description="Helical" evidence="7">
    <location>
        <begin position="177"/>
        <end position="199"/>
    </location>
</feature>
<dbReference type="InterPro" id="IPR052337">
    <property type="entry name" value="SAT4-like"/>
</dbReference>
<evidence type="ECO:0000256" key="1">
    <source>
        <dbReference type="ARBA" id="ARBA00004141"/>
    </source>
</evidence>
<evidence type="ECO:0000256" key="6">
    <source>
        <dbReference type="SAM" id="MobiDB-lite"/>
    </source>
</evidence>
<protein>
    <submittedName>
        <fullName evidence="9">Integral membrane protein</fullName>
    </submittedName>
</protein>
<feature type="transmembrane region" description="Helical" evidence="7">
    <location>
        <begin position="211"/>
        <end position="231"/>
    </location>
</feature>
<keyword evidence="10" id="KW-1185">Reference proteome</keyword>
<sequence>MASDLQPGYNVTASFPNSNIDGNSSSSLNGSLPYDTYHHHHHHHHHINVAGVLVGILLPHAVCTLFVLGRAWSRLVLLRKWFLDDSLLAVAWLCSTAVCVVYSIAAVTAGKGAPRAAASTVDAVYSSASAGSGSTTTTTLSAASTAAAATANAITVNAVTAHHSITTYLLRTYLGLIFYQLCLCLTKLSILTLYLRIFAAAGNRRARACRLAWLTIGCVVAYGIPLLWMSIMQCHPASAPGGPALFFNRPVALCFSFTPLLVASATLHTVTDAWLILLVVPFVLTRPRGLPTRQRRALAAVLSLGVFVVAASLTRLQLSLHANYRPSGSGVPMSNTLGFFVMTILECDIALICASAPTLRPLLARMAPRWGLGEDAGGSSGRRRASSSLPQDERYYHHQHHHHHHLHRRSFYPRRLSRLPFGPHRVYNRDDDEDSEDLTSVVSYHGYPWTRTHTPVANRSKMDISTTHAVDGGDTFALHAVGSSSSSNHNHNHNNSSSKDAGMPNPPAPTAVPANGPHNSTPTTLSLRHLVSGIAARGGAPRSRGGLTTVNPSFAASDKNTTNADGGGGHADHGHDHDHDNEDGEILPSGTLTRRPSSVLFENSDYEQYFRATAAAAATGDSNESTKPGIASPATNSATGTPASKKTGIKRAGVPGAGIGLGIILRSGNSRNGSQESFVMGLNDPASPTRLTRLTGISGYSGETYTEERQGGGKYDDDDDDDKNSKHKEYDPDLYDHDHDHGHDHDHNKDKRNDRKDDGDEPITALPHLGKMDTSFLDDDTDMDDEGPQRGAKRIDQG</sequence>
<comment type="caution">
    <text evidence="9">The sequence shown here is derived from an EMBL/GenBank/DDBJ whole genome shotgun (WGS) entry which is preliminary data.</text>
</comment>
<feature type="region of interest" description="Disordered" evidence="6">
    <location>
        <begin position="477"/>
        <end position="524"/>
    </location>
</feature>
<feature type="domain" description="Rhodopsin" evidence="8">
    <location>
        <begin position="70"/>
        <end position="365"/>
    </location>
</feature>
<evidence type="ECO:0000313" key="9">
    <source>
        <dbReference type="EMBL" id="OAA53802.1"/>
    </source>
</evidence>
<evidence type="ECO:0000313" key="10">
    <source>
        <dbReference type="Proteomes" id="UP000076874"/>
    </source>
</evidence>
<dbReference type="STRING" id="1081102.A0A167M1J4"/>
<gene>
    <name evidence="9" type="ORF">SPI_09247</name>
</gene>
<comment type="similarity">
    <text evidence="5">Belongs to the SAT4 family.</text>
</comment>
<feature type="compositionally biased region" description="Polar residues" evidence="6">
    <location>
        <begin position="548"/>
        <end position="562"/>
    </location>
</feature>
<evidence type="ECO:0000256" key="4">
    <source>
        <dbReference type="ARBA" id="ARBA00023136"/>
    </source>
</evidence>